<dbReference type="Proteomes" id="UP000032266">
    <property type="component" value="Chromosome"/>
</dbReference>
<dbReference type="HOGENOM" id="CLU_020280_0_0_6"/>
<proteinExistence type="predicted"/>
<dbReference type="SUPFAM" id="SSF53474">
    <property type="entry name" value="alpha/beta-Hydrolases"/>
    <property type="match status" value="1"/>
</dbReference>
<dbReference type="RefSeq" id="WP_052830312.1">
    <property type="nucleotide sequence ID" value="NZ_CP007142.1"/>
</dbReference>
<dbReference type="InterPro" id="IPR029058">
    <property type="entry name" value="AB_hydrolase_fold"/>
</dbReference>
<dbReference type="KEGG" id="gsn:YC6258_03398"/>
<dbReference type="EMBL" id="CP007142">
    <property type="protein sequence ID" value="AJQ95434.1"/>
    <property type="molecule type" value="Genomic_DNA"/>
</dbReference>
<name>A0A0C5VYG4_9GAMM</name>
<dbReference type="OrthoDB" id="7813811at2"/>
<evidence type="ECO:0000313" key="2">
    <source>
        <dbReference type="Proteomes" id="UP000032266"/>
    </source>
</evidence>
<sequence>MKSSSQLFPVTLFKADFWEGYSEDVYLLKPNNSPDKTVEFAVTRLGHPDFCRNGLSRGEPVILLHGLYENRTVWMYEQHDMLCELLNAGADVWIMEMRDHGLSKTNQDSRQNHWRNYARYDLPALQRFIREQNPARQTWLAREQGAVSLLLALEYGLLDKHSEDRFFVTRLGDLLRRDFPGLILVRSLFNRKSRFITAGRNEYESRLAIKQIWQQKSWFVGLKSLDGKTSLLKSMQQNPMPNLFYLLDMNDPPQQKLINRAGFSVVEAKAFSDTLLVSRITDPVHEVG</sequence>
<accession>A0A0C5VYG4</accession>
<reference evidence="1 2" key="1">
    <citation type="submission" date="2014-01" db="EMBL/GenBank/DDBJ databases">
        <title>Full genme sequencing of cellulolytic bacterium Gynuella sunshinyii YC6258T gen. nov., sp. nov.</title>
        <authorList>
            <person name="Khan H."/>
            <person name="Chung E.J."/>
            <person name="Chung Y.R."/>
        </authorList>
    </citation>
    <scope>NUCLEOTIDE SEQUENCE [LARGE SCALE GENOMIC DNA]</scope>
    <source>
        <strain evidence="1 2">YC6258</strain>
    </source>
</reference>
<organism evidence="1 2">
    <name type="scientific">Gynuella sunshinyii YC6258</name>
    <dbReference type="NCBI Taxonomy" id="1445510"/>
    <lineage>
        <taxon>Bacteria</taxon>
        <taxon>Pseudomonadati</taxon>
        <taxon>Pseudomonadota</taxon>
        <taxon>Gammaproteobacteria</taxon>
        <taxon>Oceanospirillales</taxon>
        <taxon>Saccharospirillaceae</taxon>
        <taxon>Gynuella</taxon>
    </lineage>
</organism>
<evidence type="ECO:0000313" key="1">
    <source>
        <dbReference type="EMBL" id="AJQ95434.1"/>
    </source>
</evidence>
<dbReference type="STRING" id="1445510.YC6258_03398"/>
<dbReference type="Gene3D" id="3.40.50.1820">
    <property type="entry name" value="alpha/beta hydrolase"/>
    <property type="match status" value="1"/>
</dbReference>
<protein>
    <submittedName>
        <fullName evidence="1">Lysophospholipase</fullName>
    </submittedName>
</protein>
<keyword evidence="2" id="KW-1185">Reference proteome</keyword>
<gene>
    <name evidence="1" type="ORF">YC6258_03398</name>
</gene>
<dbReference type="AlphaFoldDB" id="A0A0C5VYG4"/>